<dbReference type="EMBL" id="LR216287">
    <property type="protein sequence ID" value="VFJ12417.1"/>
    <property type="molecule type" value="Genomic_DNA"/>
</dbReference>
<dbReference type="GO" id="GO:0016491">
    <property type="term" value="F:oxidoreductase activity"/>
    <property type="evidence" value="ECO:0007669"/>
    <property type="project" value="InterPro"/>
</dbReference>
<evidence type="ECO:0000256" key="7">
    <source>
        <dbReference type="ARBA" id="ARBA00022982"/>
    </source>
</evidence>
<dbReference type="InterPro" id="IPR039261">
    <property type="entry name" value="FNR_nucleotide-bd"/>
</dbReference>
<dbReference type="GO" id="GO:0046872">
    <property type="term" value="F:metal ion binding"/>
    <property type="evidence" value="ECO:0007669"/>
    <property type="project" value="UniProtKB-KW"/>
</dbReference>
<comment type="cofactor">
    <cofactor evidence="11">
        <name>[2Fe-2S] cluster</name>
        <dbReference type="ChEBI" id="CHEBI:190135"/>
    </cofactor>
    <text evidence="11">Binds 1 [2Fe-2S] cluster per subunit.</text>
</comment>
<dbReference type="PANTHER" id="PTHR43513">
    <property type="entry name" value="DIHYDROOROTATE DEHYDROGENASE B (NAD(+)), ELECTRON TRANSFER SUBUNIT"/>
    <property type="match status" value="1"/>
</dbReference>
<evidence type="ECO:0000313" key="14">
    <source>
        <dbReference type="Proteomes" id="UP000294299"/>
    </source>
</evidence>
<sequence length="279" mass="30856">MVLPTNKNIMRIVKITKVVTETPTVKTFSFEDILSSKAKPGQFLMVWIPRKEEIPLSVMISDLENSAAITIRKNGLASTSLFNKKLGDKIGIRGPYGNSFTVKKGVKNIVLIGGGTGLVPLVRLIKNIKDIDLNITVIIGARTRSELFFHDFISTLLKNKVHNLLISTEDGTEGKKGYPTDVLQDLLANGQEIDHIYTCGPELMMKKVYDLSLTRGLPLEASIERYMKCGIGLCSSCSINDKLVCVDGTVFNHDQISKLPEFGVYYRNKAGILTKYLTG</sequence>
<comment type="cofactor">
    <cofactor evidence="10">
        <name>[2Fe-2S] cluster</name>
        <dbReference type="ChEBI" id="CHEBI:190135"/>
    </cofactor>
</comment>
<organism evidence="13 14">
    <name type="scientific">Candidatus Nitrosocosmicus franklandianus</name>
    <dbReference type="NCBI Taxonomy" id="1798806"/>
    <lineage>
        <taxon>Archaea</taxon>
        <taxon>Nitrososphaerota</taxon>
        <taxon>Nitrososphaeria</taxon>
        <taxon>Nitrososphaerales</taxon>
        <taxon>Nitrososphaeraceae</taxon>
        <taxon>Candidatus Nitrosocosmicus</taxon>
    </lineage>
</organism>
<keyword evidence="4 11" id="KW-0001">2Fe-2S</keyword>
<feature type="domain" description="FAD-binding FR-type" evidence="12">
    <location>
        <begin position="5"/>
        <end position="102"/>
    </location>
</feature>
<keyword evidence="9 11" id="KW-0411">Iron-sulfur</keyword>
<evidence type="ECO:0000256" key="6">
    <source>
        <dbReference type="ARBA" id="ARBA00022827"/>
    </source>
</evidence>
<dbReference type="Pfam" id="PF00175">
    <property type="entry name" value="NAD_binding_1"/>
    <property type="match status" value="1"/>
</dbReference>
<keyword evidence="14" id="KW-1185">Reference proteome</keyword>
<evidence type="ECO:0000256" key="11">
    <source>
        <dbReference type="PIRSR" id="PIRSR006816-2"/>
    </source>
</evidence>
<evidence type="ECO:0000256" key="9">
    <source>
        <dbReference type="ARBA" id="ARBA00023014"/>
    </source>
</evidence>
<evidence type="ECO:0000256" key="5">
    <source>
        <dbReference type="ARBA" id="ARBA00022723"/>
    </source>
</evidence>
<evidence type="ECO:0000313" key="13">
    <source>
        <dbReference type="EMBL" id="VFJ12417.1"/>
    </source>
</evidence>
<evidence type="ECO:0000259" key="12">
    <source>
        <dbReference type="PROSITE" id="PS51384"/>
    </source>
</evidence>
<keyword evidence="6" id="KW-0274">FAD</keyword>
<dbReference type="KEGG" id="nfn:NFRAN_0096"/>
<dbReference type="PIRSF" id="PIRSF006816">
    <property type="entry name" value="Cyc3_hyd_g"/>
    <property type="match status" value="1"/>
</dbReference>
<reference evidence="13 14" key="1">
    <citation type="submission" date="2019-02" db="EMBL/GenBank/DDBJ databases">
        <authorList>
            <person name="Lehtovirta-Morley E L."/>
        </authorList>
    </citation>
    <scope>NUCLEOTIDE SEQUENCE [LARGE SCALE GENOMIC DNA]</scope>
    <source>
        <strain evidence="13">NFRAN1</strain>
    </source>
</reference>
<keyword evidence="2" id="KW-0813">Transport</keyword>
<feature type="binding site" evidence="11">
    <location>
        <position position="245"/>
    </location>
    <ligand>
        <name>[2Fe-2S] cluster</name>
        <dbReference type="ChEBI" id="CHEBI:190135"/>
    </ligand>
</feature>
<proteinExistence type="inferred from homology"/>
<dbReference type="SUPFAM" id="SSF63380">
    <property type="entry name" value="Riboflavin synthase domain-like"/>
    <property type="match status" value="1"/>
</dbReference>
<keyword evidence="8 11" id="KW-0408">Iron</keyword>
<keyword evidence="3" id="KW-0285">Flavoprotein</keyword>
<dbReference type="InterPro" id="IPR001433">
    <property type="entry name" value="OxRdtase_FAD/NAD-bd"/>
</dbReference>
<dbReference type="SUPFAM" id="SSF52343">
    <property type="entry name" value="Ferredoxin reductase-like, C-terminal NADP-linked domain"/>
    <property type="match status" value="1"/>
</dbReference>
<dbReference type="InterPro" id="IPR017938">
    <property type="entry name" value="Riboflavin_synthase-like_b-brl"/>
</dbReference>
<dbReference type="NCBIfam" id="NF000796">
    <property type="entry name" value="PRK00054.1-1"/>
    <property type="match status" value="1"/>
</dbReference>
<dbReference type="Pfam" id="PF10418">
    <property type="entry name" value="DHODB_Fe-S_bind"/>
    <property type="match status" value="1"/>
</dbReference>
<evidence type="ECO:0000256" key="1">
    <source>
        <dbReference type="ARBA" id="ARBA00006422"/>
    </source>
</evidence>
<comment type="similarity">
    <text evidence="1">Belongs to the PyrK family.</text>
</comment>
<dbReference type="Gene3D" id="2.10.240.10">
    <property type="entry name" value="Dihydroorotate dehydrogenase, electron transfer subunit"/>
    <property type="match status" value="1"/>
</dbReference>
<evidence type="ECO:0000256" key="4">
    <source>
        <dbReference type="ARBA" id="ARBA00022714"/>
    </source>
</evidence>
<dbReference type="InterPro" id="IPR037117">
    <property type="entry name" value="Dihydroorotate_DH_ele_sf"/>
</dbReference>
<evidence type="ECO:0000256" key="3">
    <source>
        <dbReference type="ARBA" id="ARBA00022630"/>
    </source>
</evidence>
<dbReference type="InterPro" id="IPR017927">
    <property type="entry name" value="FAD-bd_FR_type"/>
</dbReference>
<dbReference type="InterPro" id="IPR019480">
    <property type="entry name" value="Dihydroorotate_DH_Fe-S-bd"/>
</dbReference>
<dbReference type="GO" id="GO:0051537">
    <property type="term" value="F:2 iron, 2 sulfur cluster binding"/>
    <property type="evidence" value="ECO:0007669"/>
    <property type="project" value="UniProtKB-KW"/>
</dbReference>
<dbReference type="GO" id="GO:0006221">
    <property type="term" value="P:pyrimidine nucleotide biosynthetic process"/>
    <property type="evidence" value="ECO:0007669"/>
    <property type="project" value="InterPro"/>
</dbReference>
<accession>A0A484I9P6</accession>
<dbReference type="PANTHER" id="PTHR43513:SF3">
    <property type="entry name" value="DIHYDROOROTATE DEHYDROGENASE B (NAD(+)), ELECTRON TRANSFER SUBUNIT-RELATED"/>
    <property type="match status" value="1"/>
</dbReference>
<dbReference type="PROSITE" id="PS51384">
    <property type="entry name" value="FAD_FR"/>
    <property type="match status" value="1"/>
</dbReference>
<dbReference type="Gene3D" id="2.40.30.10">
    <property type="entry name" value="Translation factors"/>
    <property type="match status" value="1"/>
</dbReference>
<keyword evidence="7" id="KW-0249">Electron transport</keyword>
<evidence type="ECO:0000256" key="10">
    <source>
        <dbReference type="ARBA" id="ARBA00034078"/>
    </source>
</evidence>
<feature type="binding site" evidence="11">
    <location>
        <position position="229"/>
    </location>
    <ligand>
        <name>[2Fe-2S] cluster</name>
        <dbReference type="ChEBI" id="CHEBI:190135"/>
    </ligand>
</feature>
<keyword evidence="5 11" id="KW-0479">Metal-binding</keyword>
<feature type="binding site" evidence="11">
    <location>
        <position position="237"/>
    </location>
    <ligand>
        <name>[2Fe-2S] cluster</name>
        <dbReference type="ChEBI" id="CHEBI:190135"/>
    </ligand>
</feature>
<protein>
    <submittedName>
        <fullName evidence="13">Anaerobic sulfite reductase subunit B</fullName>
    </submittedName>
</protein>
<dbReference type="Gene3D" id="3.40.50.80">
    <property type="entry name" value="Nucleotide-binding domain of ferredoxin-NADP reductase (FNR) module"/>
    <property type="match status" value="1"/>
</dbReference>
<dbReference type="AlphaFoldDB" id="A0A484I9P6"/>
<evidence type="ECO:0000256" key="8">
    <source>
        <dbReference type="ARBA" id="ARBA00023004"/>
    </source>
</evidence>
<dbReference type="GO" id="GO:0050660">
    <property type="term" value="F:flavin adenine dinucleotide binding"/>
    <property type="evidence" value="ECO:0007669"/>
    <property type="project" value="InterPro"/>
</dbReference>
<feature type="binding site" evidence="11">
    <location>
        <position position="234"/>
    </location>
    <ligand>
        <name>[2Fe-2S] cluster</name>
        <dbReference type="ChEBI" id="CHEBI:190135"/>
    </ligand>
</feature>
<name>A0A484I9P6_9ARCH</name>
<evidence type="ECO:0000256" key="2">
    <source>
        <dbReference type="ARBA" id="ARBA00022448"/>
    </source>
</evidence>
<dbReference type="Proteomes" id="UP000294299">
    <property type="component" value="Chromosome NFRAN"/>
</dbReference>
<gene>
    <name evidence="13" type="primary">asrB</name>
    <name evidence="13" type="ORF">NFRAN_0096</name>
</gene>
<dbReference type="InterPro" id="IPR050353">
    <property type="entry name" value="PyrK_electron_transfer"/>
</dbReference>
<dbReference type="InterPro" id="IPR012165">
    <property type="entry name" value="Cyt_c3_hydrogenase_gsu"/>
</dbReference>
<dbReference type="PRINTS" id="PR00410">
    <property type="entry name" value="PHEHYDRXLASE"/>
</dbReference>